<dbReference type="GO" id="GO:0006402">
    <property type="term" value="P:mRNA catabolic process"/>
    <property type="evidence" value="ECO:0007669"/>
    <property type="project" value="TreeGrafter"/>
</dbReference>
<evidence type="ECO:0000256" key="4">
    <source>
        <dbReference type="ARBA" id="ARBA00022722"/>
    </source>
</evidence>
<dbReference type="RefSeq" id="WP_044228502.1">
    <property type="nucleotide sequence ID" value="NZ_JRYR02000001.1"/>
</dbReference>
<comment type="function">
    <text evidence="8">3'-5' exoribonuclease that releases 5'-nucleoside monophosphates and is involved in maturation of structured RNAs.</text>
</comment>
<dbReference type="Pfam" id="PF08206">
    <property type="entry name" value="OB_RNB"/>
    <property type="match status" value="1"/>
</dbReference>
<dbReference type="NCBIfam" id="TIGR02063">
    <property type="entry name" value="RNase_R"/>
    <property type="match status" value="1"/>
</dbReference>
<dbReference type="PANTHER" id="PTHR23355:SF9">
    <property type="entry name" value="DIS3-LIKE EXONUCLEASE 2"/>
    <property type="match status" value="1"/>
</dbReference>
<evidence type="ECO:0000256" key="3">
    <source>
        <dbReference type="ARBA" id="ARBA00022490"/>
    </source>
</evidence>
<dbReference type="PANTHER" id="PTHR23355">
    <property type="entry name" value="RIBONUCLEASE"/>
    <property type="match status" value="1"/>
</dbReference>
<feature type="compositionally biased region" description="Basic residues" evidence="9">
    <location>
        <begin position="1"/>
        <end position="21"/>
    </location>
</feature>
<feature type="region of interest" description="Disordered" evidence="9">
    <location>
        <begin position="1"/>
        <end position="25"/>
    </location>
</feature>
<dbReference type="AlphaFoldDB" id="A0A1S1Z2K4"/>
<comment type="similarity">
    <text evidence="8">Belongs to the RNR ribonuclease family. RNase R subfamily.</text>
</comment>
<evidence type="ECO:0000259" key="10">
    <source>
        <dbReference type="PROSITE" id="PS50126"/>
    </source>
</evidence>
<dbReference type="CDD" id="cd04471">
    <property type="entry name" value="S1_RNase_R"/>
    <property type="match status" value="1"/>
</dbReference>
<dbReference type="InterPro" id="IPR011805">
    <property type="entry name" value="RNase_R"/>
</dbReference>
<dbReference type="SMART" id="SM00955">
    <property type="entry name" value="RNB"/>
    <property type="match status" value="1"/>
</dbReference>
<comment type="catalytic activity">
    <reaction evidence="1 8">
        <text>Exonucleolytic cleavage in the 3'- to 5'-direction to yield nucleoside 5'-phosphates.</text>
        <dbReference type="EC" id="3.1.13.1"/>
    </reaction>
</comment>
<evidence type="ECO:0000256" key="6">
    <source>
        <dbReference type="ARBA" id="ARBA00022839"/>
    </source>
</evidence>
<name>A0A1S1Z2K4_FLAPC</name>
<dbReference type="Gene3D" id="2.40.50.140">
    <property type="entry name" value="Nucleic acid-binding proteins"/>
    <property type="match status" value="3"/>
</dbReference>
<dbReference type="SMART" id="SM00316">
    <property type="entry name" value="S1"/>
    <property type="match status" value="1"/>
</dbReference>
<dbReference type="EMBL" id="JRYR02000001">
    <property type="protein sequence ID" value="OHX67403.1"/>
    <property type="molecule type" value="Genomic_DNA"/>
</dbReference>
<evidence type="ECO:0000256" key="7">
    <source>
        <dbReference type="ARBA" id="ARBA00022884"/>
    </source>
</evidence>
<evidence type="ECO:0000256" key="1">
    <source>
        <dbReference type="ARBA" id="ARBA00001849"/>
    </source>
</evidence>
<dbReference type="PROSITE" id="PS01175">
    <property type="entry name" value="RIBONUCLEASE_II"/>
    <property type="match status" value="1"/>
</dbReference>
<keyword evidence="3 8" id="KW-0963">Cytoplasm</keyword>
<evidence type="ECO:0000256" key="9">
    <source>
        <dbReference type="SAM" id="MobiDB-lite"/>
    </source>
</evidence>
<dbReference type="Pfam" id="PF00575">
    <property type="entry name" value="S1"/>
    <property type="match status" value="1"/>
</dbReference>
<evidence type="ECO:0000313" key="12">
    <source>
        <dbReference type="Proteomes" id="UP000179797"/>
    </source>
</evidence>
<keyword evidence="6 8" id="KW-0269">Exonuclease</keyword>
<keyword evidence="4 8" id="KW-0540">Nuclease</keyword>
<dbReference type="GO" id="GO:0003723">
    <property type="term" value="F:RNA binding"/>
    <property type="evidence" value="ECO:0007669"/>
    <property type="project" value="UniProtKB-UniRule"/>
</dbReference>
<evidence type="ECO:0000256" key="5">
    <source>
        <dbReference type="ARBA" id="ARBA00022801"/>
    </source>
</evidence>
<comment type="subcellular location">
    <subcellularLocation>
        <location evidence="2 8">Cytoplasm</location>
    </subcellularLocation>
</comment>
<dbReference type="EC" id="3.1.13.1" evidence="8"/>
<accession>A0A1S1Z2K4</accession>
<evidence type="ECO:0000313" key="11">
    <source>
        <dbReference type="EMBL" id="OHX67403.1"/>
    </source>
</evidence>
<dbReference type="InterPro" id="IPR050180">
    <property type="entry name" value="RNR_Ribonuclease"/>
</dbReference>
<evidence type="ECO:0000256" key="2">
    <source>
        <dbReference type="ARBA" id="ARBA00004496"/>
    </source>
</evidence>
<keyword evidence="12" id="KW-1185">Reference proteome</keyword>
<dbReference type="NCBIfam" id="TIGR00358">
    <property type="entry name" value="3_prime_RNase"/>
    <property type="match status" value="1"/>
</dbReference>
<evidence type="ECO:0000256" key="8">
    <source>
        <dbReference type="HAMAP-Rule" id="MF_01895"/>
    </source>
</evidence>
<proteinExistence type="inferred from homology"/>
<keyword evidence="5 8" id="KW-0378">Hydrolase</keyword>
<dbReference type="InterPro" id="IPR001900">
    <property type="entry name" value="RNase_II/R"/>
</dbReference>
<dbReference type="Pfam" id="PF00773">
    <property type="entry name" value="RNB"/>
    <property type="match status" value="1"/>
</dbReference>
<feature type="domain" description="S1 motif" evidence="10">
    <location>
        <begin position="649"/>
        <end position="730"/>
    </location>
</feature>
<dbReference type="InterPro" id="IPR003029">
    <property type="entry name" value="S1_domain"/>
</dbReference>
<keyword evidence="7 8" id="KW-0694">RNA-binding</keyword>
<dbReference type="InterPro" id="IPR040476">
    <property type="entry name" value="CSD2"/>
</dbReference>
<dbReference type="OrthoDB" id="9764149at2"/>
<comment type="caution">
    <text evidence="11">The sequence shown here is derived from an EMBL/GenBank/DDBJ whole genome shotgun (WGS) entry which is preliminary data.</text>
</comment>
<dbReference type="InterPro" id="IPR004476">
    <property type="entry name" value="RNase_II/RNase_R"/>
</dbReference>
<dbReference type="GO" id="GO:0005829">
    <property type="term" value="C:cytosol"/>
    <property type="evidence" value="ECO:0007669"/>
    <property type="project" value="TreeGrafter"/>
</dbReference>
<dbReference type="HAMAP" id="MF_01895">
    <property type="entry name" value="RNase_R"/>
    <property type="match status" value="1"/>
</dbReference>
<dbReference type="InterPro" id="IPR013223">
    <property type="entry name" value="RNase_B_OB_dom"/>
</dbReference>
<dbReference type="GO" id="GO:0008859">
    <property type="term" value="F:exoribonuclease II activity"/>
    <property type="evidence" value="ECO:0007669"/>
    <property type="project" value="UniProtKB-UniRule"/>
</dbReference>
<protein>
    <recommendedName>
        <fullName evidence="8">Ribonuclease R</fullName>
        <shortName evidence="8">RNase R</shortName>
        <ecNumber evidence="8">3.1.13.1</ecNumber>
    </recommendedName>
</protein>
<dbReference type="Proteomes" id="UP000179797">
    <property type="component" value="Unassembled WGS sequence"/>
</dbReference>
<sequence>MTKGKKKNKKENSRGKRKPQKRSSLNKYTIDSIINLLNSSPESSFSLRQINKEVKIKSQTDKDKLKYILAQLADEGKLQIKGKKYQSITLENELSQTRTATVDFVNPKFAFLVVDRQEGEEEEDDIRIMVNNMSRALHGDKVAFTTFFNRNRNRTEAKITKILKREKDEYVGQLQVSDRFAFVAASDRKMFFDFFIPRDQIGEATNGDKVIVKMTQWKPNDKSPTGKIIKVLGKAGDNNTEIHSIMFEFGLPFEFPKEVEAEANHIPDEIPEEEIKNRKDFRNRTTFTIDPLTAKDFDDALSIRKMKNGHYEIGVHIADVTHYVRPGSALEEEALKRATSVYLVDRTVPMLPEKLSNGLCSLNPNVDRLAFGAIFEMDEDGKVYKQQFGRTVIHSDRRFTYEEAQERIEQKDGEYQEEINILNDIAEKLRRQRFEDGAISFESVELKFDLDEDGKPTGLTPKIRKEAHKMIEEFMLLANKRVAENIFRKKQDGKPCTMVYRVHGDPDPDKLAQFATFAKRFGYDLNLSMKKLPHTINKLTEEVEGKPEQNIIEQQAIRTMAKAVYTTTPEGHYGLGFAHYTHFTSPIRRYPDMLVHRLLQHYLDKGKSADENEYEDKCKHSSAREKVAADAERASIKYKQVEFMSEFLGEEMEGTISGLTDWGMFVELNDTRCEGLIRYSSMHGDQYIFDSEAMIVKGARNKETFQLGDPIKVIVKETNIEKRSIDFELV</sequence>
<dbReference type="InterPro" id="IPR012340">
    <property type="entry name" value="NA-bd_OB-fold"/>
</dbReference>
<dbReference type="PROSITE" id="PS50126">
    <property type="entry name" value="S1"/>
    <property type="match status" value="1"/>
</dbReference>
<reference evidence="11 12" key="1">
    <citation type="journal article" date="2012" name="Int. J. Syst. Evol. Microbiol.">
        <title>Flammeovirga pacifica sp. nov., isolated from deep-sea sediment.</title>
        <authorList>
            <person name="Xu H."/>
            <person name="Fu Y."/>
            <person name="Yang N."/>
            <person name="Ding Z."/>
            <person name="Lai Q."/>
            <person name="Zeng R."/>
        </authorList>
    </citation>
    <scope>NUCLEOTIDE SEQUENCE [LARGE SCALE GENOMIC DNA]</scope>
    <source>
        <strain evidence="12">DSM 24597 / LMG 26175 / WPAGA1</strain>
    </source>
</reference>
<dbReference type="Pfam" id="PF17876">
    <property type="entry name" value="CSD2"/>
    <property type="match status" value="1"/>
</dbReference>
<organism evidence="11 12">
    <name type="scientific">Flammeovirga pacifica</name>
    <dbReference type="NCBI Taxonomy" id="915059"/>
    <lineage>
        <taxon>Bacteria</taxon>
        <taxon>Pseudomonadati</taxon>
        <taxon>Bacteroidota</taxon>
        <taxon>Cytophagia</taxon>
        <taxon>Cytophagales</taxon>
        <taxon>Flammeovirgaceae</taxon>
        <taxon>Flammeovirga</taxon>
    </lineage>
</organism>
<dbReference type="STRING" id="915059.NH26_14155"/>
<dbReference type="SUPFAM" id="SSF50249">
    <property type="entry name" value="Nucleic acid-binding proteins"/>
    <property type="match status" value="3"/>
</dbReference>
<dbReference type="InterPro" id="IPR022966">
    <property type="entry name" value="RNase_II/R_CS"/>
</dbReference>
<gene>
    <name evidence="8" type="primary">rnr</name>
    <name evidence="11" type="ORF">NH26_14155</name>
</gene>